<keyword evidence="4" id="KW-0378">Hydrolase</keyword>
<proteinExistence type="inferred from homology"/>
<dbReference type="AlphaFoldDB" id="A0A0R0BW51"/>
<dbReference type="Proteomes" id="UP000051863">
    <property type="component" value="Unassembled WGS sequence"/>
</dbReference>
<keyword evidence="3 7" id="KW-0812">Transmembrane</keyword>
<evidence type="ECO:0000256" key="6">
    <source>
        <dbReference type="ARBA" id="ARBA00023136"/>
    </source>
</evidence>
<comment type="similarity">
    <text evidence="2">Belongs to the peptidase S54 family.</text>
</comment>
<feature type="transmembrane region" description="Helical" evidence="7">
    <location>
        <begin position="236"/>
        <end position="258"/>
    </location>
</feature>
<dbReference type="OrthoDB" id="9814037at2"/>
<gene>
    <name evidence="9" type="ORF">ABB27_18930</name>
</gene>
<accession>A0A0R0BW51</accession>
<evidence type="ECO:0000256" key="2">
    <source>
        <dbReference type="ARBA" id="ARBA00009045"/>
    </source>
</evidence>
<dbReference type="Gene3D" id="1.20.1540.10">
    <property type="entry name" value="Rhomboid-like"/>
    <property type="match status" value="1"/>
</dbReference>
<dbReference type="InterPro" id="IPR022764">
    <property type="entry name" value="Peptidase_S54_rhomboid_dom"/>
</dbReference>
<reference evidence="9 10" key="1">
    <citation type="submission" date="2015-05" db="EMBL/GenBank/DDBJ databases">
        <title>Genome sequencing and analysis of members of genus Stenotrophomonas.</title>
        <authorList>
            <person name="Patil P.P."/>
            <person name="Midha S."/>
            <person name="Patil P.B."/>
        </authorList>
    </citation>
    <scope>NUCLEOTIDE SEQUENCE [LARGE SCALE GENOMIC DNA]</scope>
    <source>
        <strain evidence="9 10">DSM 18941</strain>
    </source>
</reference>
<dbReference type="GO" id="GO:0016020">
    <property type="term" value="C:membrane"/>
    <property type="evidence" value="ECO:0007669"/>
    <property type="project" value="UniProtKB-SubCell"/>
</dbReference>
<evidence type="ECO:0000256" key="4">
    <source>
        <dbReference type="ARBA" id="ARBA00022801"/>
    </source>
</evidence>
<dbReference type="PANTHER" id="PTHR43731">
    <property type="entry name" value="RHOMBOID PROTEASE"/>
    <property type="match status" value="1"/>
</dbReference>
<dbReference type="EMBL" id="LDJJ01000108">
    <property type="protein sequence ID" value="KRG61525.1"/>
    <property type="molecule type" value="Genomic_DNA"/>
</dbReference>
<evidence type="ECO:0000256" key="1">
    <source>
        <dbReference type="ARBA" id="ARBA00004141"/>
    </source>
</evidence>
<name>A0A0R0BW51_9GAMM</name>
<dbReference type="PATRIC" id="fig|405446.3.peg.172"/>
<evidence type="ECO:0000256" key="7">
    <source>
        <dbReference type="SAM" id="Phobius"/>
    </source>
</evidence>
<dbReference type="RefSeq" id="WP_057630856.1">
    <property type="nucleotide sequence ID" value="NZ_LDJJ01000108.1"/>
</dbReference>
<comment type="subcellular location">
    <subcellularLocation>
        <location evidence="1">Membrane</location>
        <topology evidence="1">Multi-pass membrane protein</topology>
    </subcellularLocation>
</comment>
<evidence type="ECO:0000256" key="5">
    <source>
        <dbReference type="ARBA" id="ARBA00022989"/>
    </source>
</evidence>
<sequence>MLILPLHKPLNLSTLPLVTMLLVLVNVYVFFGWQADDEHKVQATQAWYQQSGLASYELPAYEKHLRLTAQRDALAELEAVPAQERGSYVGMATLSDVSFQKALQQGGLFESEEQQAAWAPLRREYQAQLDQVFTLRHILRSSEWSPWRLLSAAFLHGSVMHLLGNMLFLVVLGLLLEGALGGWRFLGLYLLGAVGSSVASVLWRWGEAGGGLGASGAIAAVMGAFCVVWGMRPVRFFYWFGVIFDYVKAPAICLLPLWLGWEVFNLLTNDEAGIGFDAHAGGLICGAVLGGLLVLTRQTRDDYMADETEVTVSDQRWQQAQQYMGRLDNAAAERVLAELAGEQPQRLDVALARYRVAANAGRPADMRARAADVLRLEADDAAGLAAQQAIIKQLLAEGGIAELAPAAFERCLKAGWLQEAEAVWEQAIQLPGETQAQGWLRLALRHGEAHAHAQRRRLLELLQQRFAATPQAGKARFLLEND</sequence>
<comment type="caution">
    <text evidence="9">The sequence shown here is derived from an EMBL/GenBank/DDBJ whole genome shotgun (WGS) entry which is preliminary data.</text>
</comment>
<feature type="transmembrane region" description="Helical" evidence="7">
    <location>
        <begin position="153"/>
        <end position="176"/>
    </location>
</feature>
<evidence type="ECO:0000313" key="9">
    <source>
        <dbReference type="EMBL" id="KRG61525.1"/>
    </source>
</evidence>
<dbReference type="SUPFAM" id="SSF144091">
    <property type="entry name" value="Rhomboid-like"/>
    <property type="match status" value="1"/>
</dbReference>
<keyword evidence="6 7" id="KW-0472">Membrane</keyword>
<organism evidence="9 10">
    <name type="scientific">Stenotrophomonas terrae</name>
    <dbReference type="NCBI Taxonomy" id="405446"/>
    <lineage>
        <taxon>Bacteria</taxon>
        <taxon>Pseudomonadati</taxon>
        <taxon>Pseudomonadota</taxon>
        <taxon>Gammaproteobacteria</taxon>
        <taxon>Lysobacterales</taxon>
        <taxon>Lysobacteraceae</taxon>
        <taxon>Stenotrophomonas</taxon>
    </lineage>
</organism>
<feature type="transmembrane region" description="Helical" evidence="7">
    <location>
        <begin position="188"/>
        <end position="206"/>
    </location>
</feature>
<feature type="domain" description="Peptidase S54 rhomboid" evidence="8">
    <location>
        <begin position="144"/>
        <end position="293"/>
    </location>
</feature>
<dbReference type="InterPro" id="IPR035952">
    <property type="entry name" value="Rhomboid-like_sf"/>
</dbReference>
<dbReference type="InterPro" id="IPR050925">
    <property type="entry name" value="Rhomboid_protease_S54"/>
</dbReference>
<evidence type="ECO:0000313" key="10">
    <source>
        <dbReference type="Proteomes" id="UP000051863"/>
    </source>
</evidence>
<evidence type="ECO:0000259" key="8">
    <source>
        <dbReference type="Pfam" id="PF01694"/>
    </source>
</evidence>
<protein>
    <submittedName>
        <fullName evidence="9">Rhomboid family membrane protein</fullName>
    </submittedName>
</protein>
<feature type="transmembrane region" description="Helical" evidence="7">
    <location>
        <begin position="278"/>
        <end position="295"/>
    </location>
</feature>
<dbReference type="Pfam" id="PF01694">
    <property type="entry name" value="Rhomboid"/>
    <property type="match status" value="1"/>
</dbReference>
<dbReference type="PANTHER" id="PTHR43731:SF14">
    <property type="entry name" value="PRESENILIN-ASSOCIATED RHOMBOID-LIKE PROTEIN, MITOCHONDRIAL"/>
    <property type="match status" value="1"/>
</dbReference>
<feature type="transmembrane region" description="Helical" evidence="7">
    <location>
        <begin position="12"/>
        <end position="31"/>
    </location>
</feature>
<dbReference type="GO" id="GO:0004252">
    <property type="term" value="F:serine-type endopeptidase activity"/>
    <property type="evidence" value="ECO:0007669"/>
    <property type="project" value="InterPro"/>
</dbReference>
<keyword evidence="10" id="KW-1185">Reference proteome</keyword>
<keyword evidence="5 7" id="KW-1133">Transmembrane helix</keyword>
<evidence type="ECO:0000256" key="3">
    <source>
        <dbReference type="ARBA" id="ARBA00022692"/>
    </source>
</evidence>
<feature type="transmembrane region" description="Helical" evidence="7">
    <location>
        <begin position="212"/>
        <end position="229"/>
    </location>
</feature>